<feature type="chain" id="PRO_5012870598" evidence="1">
    <location>
        <begin position="25"/>
        <end position="227"/>
    </location>
</feature>
<dbReference type="InterPro" id="IPR036249">
    <property type="entry name" value="Thioredoxin-like_sf"/>
</dbReference>
<sequence>MTSRSPRALVAAAALLLLLTGCQAASTAAPTAAASAAPATADGYGLTAGAGPVDVQLWTDLSCPYCQALEAETGALLEQWVADDAITLTLHPLNFVSAKHGDETDWSTRAANALAATVDAGQGDRLPALYALLQEHQLTEAGAPTDEEILAFAAEAGVTADIADAVAAQRFGAWVTASNEHWLGRTIDGTERVVDGVPILLVDGAVFEITDGATNAQRLQDAVAAAG</sequence>
<dbReference type="CDD" id="cd02972">
    <property type="entry name" value="DsbA_family"/>
    <property type="match status" value="1"/>
</dbReference>
<dbReference type="SUPFAM" id="SSF52833">
    <property type="entry name" value="Thioredoxin-like"/>
    <property type="match status" value="1"/>
</dbReference>
<dbReference type="Pfam" id="PF13462">
    <property type="entry name" value="Thioredoxin_4"/>
    <property type="match status" value="1"/>
</dbReference>
<dbReference type="Gene3D" id="3.40.30.10">
    <property type="entry name" value="Glutaredoxin"/>
    <property type="match status" value="1"/>
</dbReference>
<evidence type="ECO:0000259" key="2">
    <source>
        <dbReference type="Pfam" id="PF13462"/>
    </source>
</evidence>
<feature type="signal peptide" evidence="1">
    <location>
        <begin position="1"/>
        <end position="24"/>
    </location>
</feature>
<feature type="domain" description="Thioredoxin-like fold" evidence="2">
    <location>
        <begin position="51"/>
        <end position="208"/>
    </location>
</feature>
<proteinExistence type="predicted"/>
<keyword evidence="1" id="KW-0732">Signal</keyword>
<dbReference type="RefSeq" id="WP_295572407.1">
    <property type="nucleotide sequence ID" value="NZ_FLQR01000001.1"/>
</dbReference>
<organism evidence="3">
    <name type="scientific">uncultured Microbacterium sp</name>
    <dbReference type="NCBI Taxonomy" id="191216"/>
    <lineage>
        <taxon>Bacteria</taxon>
        <taxon>Bacillati</taxon>
        <taxon>Actinomycetota</taxon>
        <taxon>Actinomycetes</taxon>
        <taxon>Micrococcales</taxon>
        <taxon>Microbacteriaceae</taxon>
        <taxon>Microbacterium</taxon>
        <taxon>environmental samples</taxon>
    </lineage>
</organism>
<evidence type="ECO:0000313" key="3">
    <source>
        <dbReference type="EMBL" id="SBS69966.1"/>
    </source>
</evidence>
<accession>A0A1Y5NUA8</accession>
<dbReference type="PROSITE" id="PS51257">
    <property type="entry name" value="PROKAR_LIPOPROTEIN"/>
    <property type="match status" value="1"/>
</dbReference>
<reference evidence="3" key="1">
    <citation type="submission" date="2016-03" db="EMBL/GenBank/DDBJ databases">
        <authorList>
            <person name="Ploux O."/>
        </authorList>
    </citation>
    <scope>NUCLEOTIDE SEQUENCE</scope>
    <source>
        <strain evidence="3">UC1</strain>
    </source>
</reference>
<name>A0A1Y5NUA8_9MICO</name>
<dbReference type="AlphaFoldDB" id="A0A1Y5NUA8"/>
<protein>
    <submittedName>
        <fullName evidence="3">Putative membrane protein</fullName>
    </submittedName>
</protein>
<dbReference type="InterPro" id="IPR012336">
    <property type="entry name" value="Thioredoxin-like_fold"/>
</dbReference>
<gene>
    <name evidence="3" type="ORF">MIPYR_10147</name>
</gene>
<dbReference type="EMBL" id="FLQR01000001">
    <property type="protein sequence ID" value="SBS69966.1"/>
    <property type="molecule type" value="Genomic_DNA"/>
</dbReference>
<evidence type="ECO:0000256" key="1">
    <source>
        <dbReference type="SAM" id="SignalP"/>
    </source>
</evidence>